<keyword evidence="1" id="KW-0732">Signal</keyword>
<keyword evidence="4" id="KW-1185">Reference proteome</keyword>
<comment type="caution">
    <text evidence="3">The sequence shown here is derived from an EMBL/GenBank/DDBJ whole genome shotgun (WGS) entry which is preliminary data.</text>
</comment>
<dbReference type="Gene3D" id="1.20.58.1040">
    <property type="match status" value="1"/>
</dbReference>
<feature type="domain" description="X8" evidence="2">
    <location>
        <begin position="15"/>
        <end position="98"/>
    </location>
</feature>
<dbReference type="AlphaFoldDB" id="A0A9Q1KQS9"/>
<dbReference type="InterPro" id="IPR012946">
    <property type="entry name" value="X8"/>
</dbReference>
<dbReference type="PANTHER" id="PTHR31044">
    <property type="entry name" value="BETA-1,3 GLUCANASE"/>
    <property type="match status" value="1"/>
</dbReference>
<evidence type="ECO:0000256" key="1">
    <source>
        <dbReference type="ARBA" id="ARBA00022729"/>
    </source>
</evidence>
<dbReference type="SMART" id="SM00768">
    <property type="entry name" value="X8"/>
    <property type="match status" value="1"/>
</dbReference>
<accession>A0A9Q1KQS9</accession>
<evidence type="ECO:0000313" key="4">
    <source>
        <dbReference type="Proteomes" id="UP001153076"/>
    </source>
</evidence>
<evidence type="ECO:0000313" key="3">
    <source>
        <dbReference type="EMBL" id="KAJ8447697.1"/>
    </source>
</evidence>
<reference evidence="3" key="1">
    <citation type="submission" date="2022-04" db="EMBL/GenBank/DDBJ databases">
        <title>Carnegiea gigantea Genome sequencing and assembly v2.</title>
        <authorList>
            <person name="Copetti D."/>
            <person name="Sanderson M.J."/>
            <person name="Burquez A."/>
            <person name="Wojciechowski M.F."/>
        </authorList>
    </citation>
    <scope>NUCLEOTIDE SEQUENCE</scope>
    <source>
        <strain evidence="3">SGP5-SGP5p</strain>
        <tissue evidence="3">Aerial part</tissue>
    </source>
</reference>
<dbReference type="EMBL" id="JAKOGI010000036">
    <property type="protein sequence ID" value="KAJ8447697.1"/>
    <property type="molecule type" value="Genomic_DNA"/>
</dbReference>
<sequence length="189" mass="20123">MVLEEEEYEDPDEELHCIVHLWTLEPTTAALDWACGPGKVDCSPGLRGQSCYEPDNVVAHADYAFDAHYHQMGMAAGTCYFNGVATITTTDPIAPKDPSNGSVQLRSESYSRPNFVCGGVKGLGLQASGQQIASRAVGSDALATTFTPRNAVEATSTSISTTLPSTVENQPNLLAFGTHFDINRAGVLV</sequence>
<dbReference type="InterPro" id="IPR044788">
    <property type="entry name" value="X8_dom_prot"/>
</dbReference>
<dbReference type="Pfam" id="PF07983">
    <property type="entry name" value="X8"/>
    <property type="match status" value="1"/>
</dbReference>
<dbReference type="GO" id="GO:0009506">
    <property type="term" value="C:plasmodesma"/>
    <property type="evidence" value="ECO:0007669"/>
    <property type="project" value="UniProtKB-ARBA"/>
</dbReference>
<dbReference type="OrthoDB" id="417697at2759"/>
<gene>
    <name evidence="3" type="ORF">Cgig2_031751</name>
</gene>
<protein>
    <recommendedName>
        <fullName evidence="2">X8 domain-containing protein</fullName>
    </recommendedName>
</protein>
<proteinExistence type="predicted"/>
<evidence type="ECO:0000259" key="2">
    <source>
        <dbReference type="SMART" id="SM00768"/>
    </source>
</evidence>
<organism evidence="3 4">
    <name type="scientific">Carnegiea gigantea</name>
    <dbReference type="NCBI Taxonomy" id="171969"/>
    <lineage>
        <taxon>Eukaryota</taxon>
        <taxon>Viridiplantae</taxon>
        <taxon>Streptophyta</taxon>
        <taxon>Embryophyta</taxon>
        <taxon>Tracheophyta</taxon>
        <taxon>Spermatophyta</taxon>
        <taxon>Magnoliopsida</taxon>
        <taxon>eudicotyledons</taxon>
        <taxon>Gunneridae</taxon>
        <taxon>Pentapetalae</taxon>
        <taxon>Caryophyllales</taxon>
        <taxon>Cactineae</taxon>
        <taxon>Cactaceae</taxon>
        <taxon>Cactoideae</taxon>
        <taxon>Echinocereeae</taxon>
        <taxon>Carnegiea</taxon>
    </lineage>
</organism>
<dbReference type="Proteomes" id="UP001153076">
    <property type="component" value="Unassembled WGS sequence"/>
</dbReference>
<name>A0A9Q1KQS9_9CARY</name>
<dbReference type="PANTHER" id="PTHR31044:SF52">
    <property type="entry name" value="OS01G0631500 PROTEIN"/>
    <property type="match status" value="1"/>
</dbReference>